<dbReference type="PANTHER" id="PTHR39639">
    <property type="entry name" value="CHROMOSOME 16, WHOLE GENOME SHOTGUN SEQUENCE"/>
    <property type="match status" value="1"/>
</dbReference>
<dbReference type="OrthoDB" id="5419821at2759"/>
<feature type="compositionally biased region" description="Basic and acidic residues" evidence="1">
    <location>
        <begin position="398"/>
        <end position="410"/>
    </location>
</feature>
<dbReference type="PANTHER" id="PTHR39639:SF1">
    <property type="entry name" value="DUF262 DOMAIN-CONTAINING PROTEIN"/>
    <property type="match status" value="1"/>
</dbReference>
<dbReference type="STRING" id="230819.A0A5C3L7E7"/>
<accession>A0A5C3L7E7</accession>
<evidence type="ECO:0000259" key="2">
    <source>
        <dbReference type="Pfam" id="PF03235"/>
    </source>
</evidence>
<reference evidence="3 4" key="1">
    <citation type="journal article" date="2019" name="Nat. Ecol. Evol.">
        <title>Megaphylogeny resolves global patterns of mushroom evolution.</title>
        <authorList>
            <person name="Varga T."/>
            <person name="Krizsan K."/>
            <person name="Foldi C."/>
            <person name="Dima B."/>
            <person name="Sanchez-Garcia M."/>
            <person name="Sanchez-Ramirez S."/>
            <person name="Szollosi G.J."/>
            <person name="Szarkandi J.G."/>
            <person name="Papp V."/>
            <person name="Albert L."/>
            <person name="Andreopoulos W."/>
            <person name="Angelini C."/>
            <person name="Antonin V."/>
            <person name="Barry K.W."/>
            <person name="Bougher N.L."/>
            <person name="Buchanan P."/>
            <person name="Buyck B."/>
            <person name="Bense V."/>
            <person name="Catcheside P."/>
            <person name="Chovatia M."/>
            <person name="Cooper J."/>
            <person name="Damon W."/>
            <person name="Desjardin D."/>
            <person name="Finy P."/>
            <person name="Geml J."/>
            <person name="Haridas S."/>
            <person name="Hughes K."/>
            <person name="Justo A."/>
            <person name="Karasinski D."/>
            <person name="Kautmanova I."/>
            <person name="Kiss B."/>
            <person name="Kocsube S."/>
            <person name="Kotiranta H."/>
            <person name="LaButti K.M."/>
            <person name="Lechner B.E."/>
            <person name="Liimatainen K."/>
            <person name="Lipzen A."/>
            <person name="Lukacs Z."/>
            <person name="Mihaltcheva S."/>
            <person name="Morgado L.N."/>
            <person name="Niskanen T."/>
            <person name="Noordeloos M.E."/>
            <person name="Ohm R.A."/>
            <person name="Ortiz-Santana B."/>
            <person name="Ovrebo C."/>
            <person name="Racz N."/>
            <person name="Riley R."/>
            <person name="Savchenko A."/>
            <person name="Shiryaev A."/>
            <person name="Soop K."/>
            <person name="Spirin V."/>
            <person name="Szebenyi C."/>
            <person name="Tomsovsky M."/>
            <person name="Tulloss R.E."/>
            <person name="Uehling J."/>
            <person name="Grigoriev I.V."/>
            <person name="Vagvolgyi C."/>
            <person name="Papp T."/>
            <person name="Martin F.M."/>
            <person name="Miettinen O."/>
            <person name="Hibbett D.S."/>
            <person name="Nagy L.G."/>
        </authorList>
    </citation>
    <scope>NUCLEOTIDE SEQUENCE [LARGE SCALE GENOMIC DNA]</scope>
    <source>
        <strain evidence="3 4">CBS 121175</strain>
    </source>
</reference>
<gene>
    <name evidence="3" type="ORF">FA15DRAFT_664562</name>
</gene>
<dbReference type="AlphaFoldDB" id="A0A5C3L7E7"/>
<organism evidence="3 4">
    <name type="scientific">Coprinopsis marcescibilis</name>
    <name type="common">Agaric fungus</name>
    <name type="synonym">Psathyrella marcescibilis</name>
    <dbReference type="NCBI Taxonomy" id="230819"/>
    <lineage>
        <taxon>Eukaryota</taxon>
        <taxon>Fungi</taxon>
        <taxon>Dikarya</taxon>
        <taxon>Basidiomycota</taxon>
        <taxon>Agaricomycotina</taxon>
        <taxon>Agaricomycetes</taxon>
        <taxon>Agaricomycetidae</taxon>
        <taxon>Agaricales</taxon>
        <taxon>Agaricineae</taxon>
        <taxon>Psathyrellaceae</taxon>
        <taxon>Coprinopsis</taxon>
    </lineage>
</organism>
<evidence type="ECO:0000313" key="4">
    <source>
        <dbReference type="Proteomes" id="UP000307440"/>
    </source>
</evidence>
<feature type="region of interest" description="Disordered" evidence="1">
    <location>
        <begin position="379"/>
        <end position="426"/>
    </location>
</feature>
<dbReference type="Proteomes" id="UP000307440">
    <property type="component" value="Unassembled WGS sequence"/>
</dbReference>
<dbReference type="InterPro" id="IPR004919">
    <property type="entry name" value="GmrSD_N"/>
</dbReference>
<protein>
    <recommendedName>
        <fullName evidence="2">GmrSD restriction endonucleases N-terminal domain-containing protein</fullName>
    </recommendedName>
</protein>
<feature type="compositionally biased region" description="Basic residues" evidence="1">
    <location>
        <begin position="411"/>
        <end position="426"/>
    </location>
</feature>
<evidence type="ECO:0000313" key="3">
    <source>
        <dbReference type="EMBL" id="TFK28924.1"/>
    </source>
</evidence>
<proteinExistence type="predicted"/>
<keyword evidence="4" id="KW-1185">Reference proteome</keyword>
<feature type="domain" description="GmrSD restriction endonucleases N-terminal" evidence="2">
    <location>
        <begin position="59"/>
        <end position="201"/>
    </location>
</feature>
<dbReference type="Pfam" id="PF03235">
    <property type="entry name" value="GmrSD_N"/>
    <property type="match status" value="1"/>
</dbReference>
<dbReference type="EMBL" id="ML210152">
    <property type="protein sequence ID" value="TFK28924.1"/>
    <property type="molecule type" value="Genomic_DNA"/>
</dbReference>
<sequence>MMIPQFPQYSQDCLLSDLEDGLYEEDDENDENDPNAFRIRDALPAPTHKNYTTQELHHMIHQGDIDLNPEYQRDVVWPESKQVNLVDSLWKNIHIPSIVFVVHKDEDGDEQRICVDGKQRLTSMQRFLDGQVPHKDTKKTWWFTIPVHSAGKANKFELPERAKAEFKAKVIQCVEYRNLEEGSEREIFRRVQLGMTLTTAEKWRAISSPWTSWINELQNKHIFVDGGLAENLKWTLSRGTDFQNVLNLVFLCEGYTVGERRIYSPAQIEKFLRREDNPDPEFKERIEEVLVDIWRLADDKKYHKCFASFNQLVAPVEFAFVGALLFSMQERSLSTKANAVHTLRFTIHSQFSGQVRNNNKVGNAAWSFINTLRRSPDATNLVVPDSGTPTSRNGKKRKSDDTDFDSDYRHPGRAAKKVAKSKSKAK</sequence>
<evidence type="ECO:0000256" key="1">
    <source>
        <dbReference type="SAM" id="MobiDB-lite"/>
    </source>
</evidence>
<name>A0A5C3L7E7_COPMA</name>